<dbReference type="EMBL" id="KB320672">
    <property type="protein sequence ID" value="ELW65837.1"/>
    <property type="molecule type" value="Genomic_DNA"/>
</dbReference>
<name>L9KXE4_TUPCH</name>
<gene>
    <name evidence="1" type="ORF">TREES_T100017722</name>
</gene>
<accession>L9KXE4</accession>
<organism evidence="1 2">
    <name type="scientific">Tupaia chinensis</name>
    <name type="common">Chinese tree shrew</name>
    <name type="synonym">Tupaia belangeri chinensis</name>
    <dbReference type="NCBI Taxonomy" id="246437"/>
    <lineage>
        <taxon>Eukaryota</taxon>
        <taxon>Metazoa</taxon>
        <taxon>Chordata</taxon>
        <taxon>Craniata</taxon>
        <taxon>Vertebrata</taxon>
        <taxon>Euteleostomi</taxon>
        <taxon>Mammalia</taxon>
        <taxon>Eutheria</taxon>
        <taxon>Euarchontoglires</taxon>
        <taxon>Scandentia</taxon>
        <taxon>Tupaiidae</taxon>
        <taxon>Tupaia</taxon>
    </lineage>
</organism>
<evidence type="ECO:0000313" key="2">
    <source>
        <dbReference type="Proteomes" id="UP000011518"/>
    </source>
</evidence>
<dbReference type="Proteomes" id="UP000011518">
    <property type="component" value="Unassembled WGS sequence"/>
</dbReference>
<protein>
    <submittedName>
        <fullName evidence="1">Uncharacterized protein</fullName>
    </submittedName>
</protein>
<evidence type="ECO:0000313" key="1">
    <source>
        <dbReference type="EMBL" id="ELW65837.1"/>
    </source>
</evidence>
<keyword evidence="2" id="KW-1185">Reference proteome</keyword>
<dbReference type="AlphaFoldDB" id="L9KXE4"/>
<sequence length="66" mass="6989">MSACKFSRPSAGLDTNQFIAMSESGPVTTLTPPTPGQLPHVTRHNPWERFLVVNPNGGEHLGGSCG</sequence>
<reference evidence="2" key="1">
    <citation type="submission" date="2012-07" db="EMBL/GenBank/DDBJ databases">
        <title>Genome of the Chinese tree shrew, a rising model animal genetically related to primates.</title>
        <authorList>
            <person name="Zhang G."/>
            <person name="Fan Y."/>
            <person name="Yao Y."/>
            <person name="Huang Z."/>
        </authorList>
    </citation>
    <scope>NUCLEOTIDE SEQUENCE [LARGE SCALE GENOMIC DNA]</scope>
</reference>
<reference evidence="2" key="2">
    <citation type="journal article" date="2013" name="Nat. Commun.">
        <title>Genome of the Chinese tree shrew.</title>
        <authorList>
            <person name="Fan Y."/>
            <person name="Huang Z.Y."/>
            <person name="Cao C.C."/>
            <person name="Chen C.S."/>
            <person name="Chen Y.X."/>
            <person name="Fan D.D."/>
            <person name="He J."/>
            <person name="Hou H.L."/>
            <person name="Hu L."/>
            <person name="Hu X.T."/>
            <person name="Jiang X.T."/>
            <person name="Lai R."/>
            <person name="Lang Y.S."/>
            <person name="Liang B."/>
            <person name="Liao S.G."/>
            <person name="Mu D."/>
            <person name="Ma Y.Y."/>
            <person name="Niu Y.Y."/>
            <person name="Sun X.Q."/>
            <person name="Xia J.Q."/>
            <person name="Xiao J."/>
            <person name="Xiong Z.Q."/>
            <person name="Xu L."/>
            <person name="Yang L."/>
            <person name="Zhang Y."/>
            <person name="Zhao W."/>
            <person name="Zhao X.D."/>
            <person name="Zheng Y.T."/>
            <person name="Zhou J.M."/>
            <person name="Zhu Y.B."/>
            <person name="Zhang G.J."/>
            <person name="Wang J."/>
            <person name="Yao Y.G."/>
        </authorList>
    </citation>
    <scope>NUCLEOTIDE SEQUENCE [LARGE SCALE GENOMIC DNA]</scope>
</reference>
<dbReference type="InParanoid" id="L9KXE4"/>
<proteinExistence type="predicted"/>